<gene>
    <name evidence="1" type="ORF">K5I29_05785</name>
</gene>
<accession>A0ABY6M1I3</accession>
<sequence length="119" mass="13730">MKKIKILLSVPVLILFFVLFQIESIAQTKNSNVEDKESANNVIKIKGNKITYLPQTQKKHVDTITKIIVIKEKEIIKNDSNQGKKKENKEKKTMKKMLCILSKQKLLPKIKLQGLLQIM</sequence>
<reference evidence="1" key="1">
    <citation type="submission" date="2021-08" db="EMBL/GenBank/DDBJ databases">
        <title>Flavobacterium sp. strain CC-SYL302.</title>
        <authorList>
            <person name="Lin S.-Y."/>
            <person name="Lee T.-H."/>
            <person name="Young C.-C."/>
        </authorList>
    </citation>
    <scope>NUCLEOTIDE SEQUENCE</scope>
    <source>
        <strain evidence="1">CC-SYL302</strain>
    </source>
</reference>
<dbReference type="RefSeq" id="WP_264434956.1">
    <property type="nucleotide sequence ID" value="NZ_CP081495.1"/>
</dbReference>
<name>A0ABY6M1I3_9FLAO</name>
<dbReference type="Proteomes" id="UP001163328">
    <property type="component" value="Chromosome"/>
</dbReference>
<organism evidence="1 2">
    <name type="scientific">Flavobacterium agricola</name>
    <dbReference type="NCBI Taxonomy" id="2870839"/>
    <lineage>
        <taxon>Bacteria</taxon>
        <taxon>Pseudomonadati</taxon>
        <taxon>Bacteroidota</taxon>
        <taxon>Flavobacteriia</taxon>
        <taxon>Flavobacteriales</taxon>
        <taxon>Flavobacteriaceae</taxon>
        <taxon>Flavobacterium</taxon>
    </lineage>
</organism>
<evidence type="ECO:0000313" key="1">
    <source>
        <dbReference type="EMBL" id="UYW02405.1"/>
    </source>
</evidence>
<evidence type="ECO:0000313" key="2">
    <source>
        <dbReference type="Proteomes" id="UP001163328"/>
    </source>
</evidence>
<protein>
    <submittedName>
        <fullName evidence="1">Uncharacterized protein</fullName>
    </submittedName>
</protein>
<dbReference type="EMBL" id="CP081495">
    <property type="protein sequence ID" value="UYW02405.1"/>
    <property type="molecule type" value="Genomic_DNA"/>
</dbReference>
<keyword evidence="2" id="KW-1185">Reference proteome</keyword>
<proteinExistence type="predicted"/>